<dbReference type="Pfam" id="PF10067">
    <property type="entry name" value="DUF2306"/>
    <property type="match status" value="1"/>
</dbReference>
<feature type="transmembrane region" description="Helical" evidence="1">
    <location>
        <begin position="329"/>
        <end position="352"/>
    </location>
</feature>
<evidence type="ECO:0008006" key="4">
    <source>
        <dbReference type="Google" id="ProtNLM"/>
    </source>
</evidence>
<dbReference type="Proteomes" id="UP000655410">
    <property type="component" value="Unassembled WGS sequence"/>
</dbReference>
<gene>
    <name evidence="2" type="ORF">GCM10011584_31370</name>
</gene>
<feature type="transmembrane region" description="Helical" evidence="1">
    <location>
        <begin position="358"/>
        <end position="377"/>
    </location>
</feature>
<feature type="transmembrane region" description="Helical" evidence="1">
    <location>
        <begin position="253"/>
        <end position="272"/>
    </location>
</feature>
<feature type="transmembrane region" description="Helical" evidence="1">
    <location>
        <begin position="118"/>
        <end position="136"/>
    </location>
</feature>
<dbReference type="EMBL" id="BMNI01000011">
    <property type="protein sequence ID" value="GGO93205.1"/>
    <property type="molecule type" value="Genomic_DNA"/>
</dbReference>
<evidence type="ECO:0000256" key="1">
    <source>
        <dbReference type="SAM" id="Phobius"/>
    </source>
</evidence>
<proteinExistence type="predicted"/>
<protein>
    <recommendedName>
        <fullName evidence="4">DUF2306 domain-containing protein</fullName>
    </recommendedName>
</protein>
<dbReference type="RefSeq" id="WP_188784977.1">
    <property type="nucleotide sequence ID" value="NZ_BMNI01000011.1"/>
</dbReference>
<keyword evidence="3" id="KW-1185">Reference proteome</keyword>
<accession>A0ABQ2NFP8</accession>
<keyword evidence="1" id="KW-1133">Transmembrane helix</keyword>
<keyword evidence="1" id="KW-0472">Membrane</keyword>
<keyword evidence="1" id="KW-0812">Transmembrane</keyword>
<organism evidence="2 3">
    <name type="scientific">Nocardioides phosphati</name>
    <dbReference type="NCBI Taxonomy" id="1867775"/>
    <lineage>
        <taxon>Bacteria</taxon>
        <taxon>Bacillati</taxon>
        <taxon>Actinomycetota</taxon>
        <taxon>Actinomycetes</taxon>
        <taxon>Propionibacteriales</taxon>
        <taxon>Nocardioidaceae</taxon>
        <taxon>Nocardioides</taxon>
    </lineage>
</organism>
<feature type="transmembrane region" description="Helical" evidence="1">
    <location>
        <begin position="212"/>
        <end position="233"/>
    </location>
</feature>
<name>A0ABQ2NFP8_9ACTN</name>
<feature type="transmembrane region" description="Helical" evidence="1">
    <location>
        <begin position="12"/>
        <end position="32"/>
    </location>
</feature>
<feature type="transmembrane region" description="Helical" evidence="1">
    <location>
        <begin position="72"/>
        <end position="97"/>
    </location>
</feature>
<sequence>MATPTSRVRAAAGALLVLAVAFYAPLSFTYFWNGHSGPNLQDDVFKLLISPTFAFGHGSGHDVRPDTHEAHFATFASTYVTMWIHSVVGTTALVAGLSQFSERLRRARPGVHRTLGKVFLLCCLGVAATAASYLLQTPATDVFSGRVFEEVLWILAAGTAGLALLAFVSIRRRDLVAHREFATAAFALICSAGWLRLEWMSVSLFWQPGKEMLNLFGIQFAATFLITCSMLYVQKFWKGNRRADSPLATTGALRIAAAVGAPGIVALAVLAATTTDWSAPHAYWFTPGWAPVVVGCFLPYVVHTAWLARMARQAQQRGNGSAAAAWRTYLAGALVAPTTGALAYGFGVLVHGMNTQEAWYMVGYLWGGTLVLAYVAHATVTTRWARRATPTPATAGGELQPA</sequence>
<feature type="transmembrane region" description="Helical" evidence="1">
    <location>
        <begin position="182"/>
        <end position="206"/>
    </location>
</feature>
<evidence type="ECO:0000313" key="2">
    <source>
        <dbReference type="EMBL" id="GGO93205.1"/>
    </source>
</evidence>
<reference evidence="3" key="1">
    <citation type="journal article" date="2019" name="Int. J. Syst. Evol. Microbiol.">
        <title>The Global Catalogue of Microorganisms (GCM) 10K type strain sequencing project: providing services to taxonomists for standard genome sequencing and annotation.</title>
        <authorList>
            <consortium name="The Broad Institute Genomics Platform"/>
            <consortium name="The Broad Institute Genome Sequencing Center for Infectious Disease"/>
            <person name="Wu L."/>
            <person name="Ma J."/>
        </authorList>
    </citation>
    <scope>NUCLEOTIDE SEQUENCE [LARGE SCALE GENOMIC DNA]</scope>
    <source>
        <strain evidence="3">CGMCC 4.7371</strain>
    </source>
</reference>
<feature type="transmembrane region" description="Helical" evidence="1">
    <location>
        <begin position="151"/>
        <end position="170"/>
    </location>
</feature>
<evidence type="ECO:0000313" key="3">
    <source>
        <dbReference type="Proteomes" id="UP000655410"/>
    </source>
</evidence>
<comment type="caution">
    <text evidence="2">The sequence shown here is derived from an EMBL/GenBank/DDBJ whole genome shotgun (WGS) entry which is preliminary data.</text>
</comment>
<dbReference type="InterPro" id="IPR018750">
    <property type="entry name" value="DUF2306_membrane"/>
</dbReference>
<feature type="transmembrane region" description="Helical" evidence="1">
    <location>
        <begin position="284"/>
        <end position="308"/>
    </location>
</feature>